<organism evidence="2 3">
    <name type="scientific">Sinobacterium caligoides</name>
    <dbReference type="NCBI Taxonomy" id="933926"/>
    <lineage>
        <taxon>Bacteria</taxon>
        <taxon>Pseudomonadati</taxon>
        <taxon>Pseudomonadota</taxon>
        <taxon>Gammaproteobacteria</taxon>
        <taxon>Cellvibrionales</taxon>
        <taxon>Spongiibacteraceae</taxon>
        <taxon>Sinobacterium</taxon>
    </lineage>
</organism>
<dbReference type="OrthoDB" id="8547342at2"/>
<feature type="region of interest" description="Disordered" evidence="1">
    <location>
        <begin position="101"/>
        <end position="127"/>
    </location>
</feature>
<reference evidence="2 3" key="1">
    <citation type="submission" date="2018-11" db="EMBL/GenBank/DDBJ databases">
        <title>Genomic Encyclopedia of Type Strains, Phase IV (KMG-IV): sequencing the most valuable type-strain genomes for metagenomic binning, comparative biology and taxonomic classification.</title>
        <authorList>
            <person name="Goeker M."/>
        </authorList>
    </citation>
    <scope>NUCLEOTIDE SEQUENCE [LARGE SCALE GENOMIC DNA]</scope>
    <source>
        <strain evidence="2 3">DSM 100316</strain>
    </source>
</reference>
<protein>
    <submittedName>
        <fullName evidence="2">Uncharacterized protein DUF1375</fullName>
    </submittedName>
</protein>
<dbReference type="InterPro" id="IPR010780">
    <property type="entry name" value="DUF1375"/>
</dbReference>
<gene>
    <name evidence="2" type="ORF">EDC56_3540</name>
</gene>
<keyword evidence="3" id="KW-1185">Reference proteome</keyword>
<sequence length="127" mass="13653">MRNKHIFIMTISFVQLITGCATGYTLTGDPEEIHRTSCASGCATIPRIYSGTAVDLCGIFPGDGGQGSAIMFYDIFFSLPADTIALPYTIYGQFTKGSLSVSDECESNQTPNKALKRDKAKNALPLS</sequence>
<proteinExistence type="predicted"/>
<dbReference type="RefSeq" id="WP_123713871.1">
    <property type="nucleotide sequence ID" value="NZ_RKHR01000008.1"/>
</dbReference>
<feature type="compositionally biased region" description="Polar residues" evidence="1">
    <location>
        <begin position="101"/>
        <end position="112"/>
    </location>
</feature>
<dbReference type="Pfam" id="PF07119">
    <property type="entry name" value="DUF1375"/>
    <property type="match status" value="1"/>
</dbReference>
<name>A0A3N2DDL6_9GAMM</name>
<comment type="caution">
    <text evidence="2">The sequence shown here is derived from an EMBL/GenBank/DDBJ whole genome shotgun (WGS) entry which is preliminary data.</text>
</comment>
<accession>A0A3N2DDL6</accession>
<evidence type="ECO:0000313" key="2">
    <source>
        <dbReference type="EMBL" id="ROR97873.1"/>
    </source>
</evidence>
<dbReference type="PROSITE" id="PS51257">
    <property type="entry name" value="PROKAR_LIPOPROTEIN"/>
    <property type="match status" value="1"/>
</dbReference>
<dbReference type="AlphaFoldDB" id="A0A3N2DDL6"/>
<evidence type="ECO:0000313" key="3">
    <source>
        <dbReference type="Proteomes" id="UP000275394"/>
    </source>
</evidence>
<dbReference type="Proteomes" id="UP000275394">
    <property type="component" value="Unassembled WGS sequence"/>
</dbReference>
<evidence type="ECO:0000256" key="1">
    <source>
        <dbReference type="SAM" id="MobiDB-lite"/>
    </source>
</evidence>
<dbReference type="EMBL" id="RKHR01000008">
    <property type="protein sequence ID" value="ROR97873.1"/>
    <property type="molecule type" value="Genomic_DNA"/>
</dbReference>